<evidence type="ECO:0000313" key="3">
    <source>
        <dbReference type="Proteomes" id="UP000256373"/>
    </source>
</evidence>
<comment type="caution">
    <text evidence="2">The sequence shown here is derived from an EMBL/GenBank/DDBJ whole genome shotgun (WGS) entry which is preliminary data.</text>
</comment>
<gene>
    <name evidence="2" type="ORF">DSL64_23450</name>
</gene>
<feature type="transmembrane region" description="Helical" evidence="1">
    <location>
        <begin position="93"/>
        <end position="114"/>
    </location>
</feature>
<evidence type="ECO:0000313" key="2">
    <source>
        <dbReference type="EMBL" id="REA57488.1"/>
    </source>
</evidence>
<dbReference type="OrthoDB" id="959154at2"/>
<keyword evidence="1" id="KW-0472">Membrane</keyword>
<accession>A0A3D8Y859</accession>
<dbReference type="RefSeq" id="WP_115833390.1">
    <property type="nucleotide sequence ID" value="NZ_QNUL01000027.1"/>
</dbReference>
<reference evidence="2 3" key="1">
    <citation type="submission" date="2018-07" db="EMBL/GenBank/DDBJ databases">
        <title>Dyadobacter roseus sp. nov., isolated from rose rhizosphere soil.</title>
        <authorList>
            <person name="Chen L."/>
        </authorList>
    </citation>
    <scope>NUCLEOTIDE SEQUENCE [LARGE SCALE GENOMIC DNA]</scope>
    <source>
        <strain evidence="2 3">RS19</strain>
    </source>
</reference>
<protein>
    <submittedName>
        <fullName evidence="2">Uncharacterized protein</fullName>
    </submittedName>
</protein>
<organism evidence="2 3">
    <name type="scientific">Dyadobacter luteus</name>
    <dbReference type="NCBI Taxonomy" id="2259619"/>
    <lineage>
        <taxon>Bacteria</taxon>
        <taxon>Pseudomonadati</taxon>
        <taxon>Bacteroidota</taxon>
        <taxon>Cytophagia</taxon>
        <taxon>Cytophagales</taxon>
        <taxon>Spirosomataceae</taxon>
        <taxon>Dyadobacter</taxon>
    </lineage>
</organism>
<dbReference type="Proteomes" id="UP000256373">
    <property type="component" value="Unassembled WGS sequence"/>
</dbReference>
<keyword evidence="1" id="KW-1133">Transmembrane helix</keyword>
<feature type="transmembrane region" description="Helical" evidence="1">
    <location>
        <begin position="134"/>
        <end position="163"/>
    </location>
</feature>
<sequence>MEQENEDKFRKLIQEAGAEIPSPDFTRIVMSGVRTTNQEETVLNPALQSLLQHSGVIEKPGHDFLLRVMSQAEVQQVVLPPVSVAKPIISSRIWYILSAACAAIICLTGIFFYHETGSLETTVAVTATDRFFTSVATGILAMPSVYTASLSALGILLLADYLLRNRFHLLKN</sequence>
<keyword evidence="3" id="KW-1185">Reference proteome</keyword>
<dbReference type="EMBL" id="QNUL01000027">
    <property type="protein sequence ID" value="REA57488.1"/>
    <property type="molecule type" value="Genomic_DNA"/>
</dbReference>
<evidence type="ECO:0000256" key="1">
    <source>
        <dbReference type="SAM" id="Phobius"/>
    </source>
</evidence>
<dbReference type="AlphaFoldDB" id="A0A3D8Y859"/>
<proteinExistence type="predicted"/>
<name>A0A3D8Y859_9BACT</name>
<keyword evidence="1" id="KW-0812">Transmembrane</keyword>